<keyword evidence="5 6" id="KW-0472">Membrane</keyword>
<accession>A0ABU8FE87</accession>
<dbReference type="PANTHER" id="PTHR46795:SF3">
    <property type="entry name" value="ABC TRANSPORTER PERMEASE"/>
    <property type="match status" value="1"/>
</dbReference>
<evidence type="ECO:0000256" key="2">
    <source>
        <dbReference type="ARBA" id="ARBA00022475"/>
    </source>
</evidence>
<feature type="transmembrane region" description="Helical" evidence="6">
    <location>
        <begin position="284"/>
        <end position="305"/>
    </location>
</feature>
<comment type="caution">
    <text evidence="8">The sequence shown here is derived from an EMBL/GenBank/DDBJ whole genome shotgun (WGS) entry which is preliminary data.</text>
</comment>
<dbReference type="Proteomes" id="UP001372526">
    <property type="component" value="Unassembled WGS sequence"/>
</dbReference>
<feature type="transmembrane region" description="Helical" evidence="6">
    <location>
        <begin position="103"/>
        <end position="127"/>
    </location>
</feature>
<dbReference type="RefSeq" id="WP_336471784.1">
    <property type="nucleotide sequence ID" value="NZ_JBAWSX010000002.1"/>
</dbReference>
<keyword evidence="6" id="KW-0813">Transport</keyword>
<evidence type="ECO:0000256" key="6">
    <source>
        <dbReference type="PIRNR" id="PIRNR018968"/>
    </source>
</evidence>
<comment type="similarity">
    <text evidence="6">Belongs to the ABC-4 integral membrane protein family.</text>
</comment>
<evidence type="ECO:0000256" key="1">
    <source>
        <dbReference type="ARBA" id="ARBA00004651"/>
    </source>
</evidence>
<comment type="subcellular location">
    <subcellularLocation>
        <location evidence="1 6">Cell membrane</location>
        <topology evidence="1 6">Multi-pass membrane protein</topology>
    </subcellularLocation>
</comment>
<keyword evidence="2 6" id="KW-1003">Cell membrane</keyword>
<dbReference type="EMBL" id="JBAWSX010000002">
    <property type="protein sequence ID" value="MEI4800996.1"/>
    <property type="molecule type" value="Genomic_DNA"/>
</dbReference>
<evidence type="ECO:0000313" key="8">
    <source>
        <dbReference type="EMBL" id="MEI4800996.1"/>
    </source>
</evidence>
<evidence type="ECO:0000256" key="4">
    <source>
        <dbReference type="ARBA" id="ARBA00022989"/>
    </source>
</evidence>
<evidence type="ECO:0000313" key="9">
    <source>
        <dbReference type="Proteomes" id="UP001372526"/>
    </source>
</evidence>
<feature type="transmembrane region" description="Helical" evidence="6">
    <location>
        <begin position="558"/>
        <end position="585"/>
    </location>
</feature>
<feature type="transmembrane region" description="Helical" evidence="6">
    <location>
        <begin position="495"/>
        <end position="527"/>
    </location>
</feature>
<feature type="transmembrane region" description="Helical" evidence="6">
    <location>
        <begin position="17"/>
        <end position="35"/>
    </location>
</feature>
<feature type="transmembrane region" description="Helical" evidence="6">
    <location>
        <begin position="55"/>
        <end position="82"/>
    </location>
</feature>
<sequence>MLLKLSIHSIRKMMKDYLVLLIGLIVSISIFYMFQTMALNTEFTKENSIISSIRIVFGIGSVLLSFITLFYILYANSFLLTLRRKELGMYMMLGAKKKKVAQLLFIETLGLGMVALMIGNIVGIGLASAVGKVLIKGMDVSAKGYEAFYIPALIATLLFFFVLFAVTGMINSIRLLRKTELELIREDETQDEVEKSKLRITVFTVLGILMLGIGYYSIIHVNELQEMGLIVATICTTIGTYFIFGSLLPLFVTMLKRNKKRNEAGLNSFTLAQLRFRINSLSRVLGTVSMLIALGAGAMTAGMAFQKNVGMTTEFSRVYDATIHDPNAEEIKELKQMNIIEEKKYSYKENNEAVYFLRDDLLNQPPLISEHKSAKKSKKPIRVRVSEGLSEPIYTSLEKRETQQYPSMPGQWEDALVREFQISYNQFGGKPLRIADKENYEKLQGTVHSLLLIRVDNLQKYKPILTKIDQRQKEVAQKNIGEEVPMQTKMTTYQYMYTFMSGTMFMGFFLGASFLAMMASSLMFKILTGASRDKRRYAMLRKIGVRKGVLSRSIYKEVFFIFLFPGIVGIAHVLVGMNLFSFILLDPYVKIWMPISLFVFIYLAYYWITVQLYKGMVLPKI</sequence>
<keyword evidence="3 6" id="KW-0812">Transmembrane</keyword>
<protein>
    <submittedName>
        <fullName evidence="8">ABC transporter permease</fullName>
    </submittedName>
</protein>
<name>A0ABU8FE87_9BACI</name>
<feature type="transmembrane region" description="Helical" evidence="6">
    <location>
        <begin position="200"/>
        <end position="218"/>
    </location>
</feature>
<dbReference type="Pfam" id="PF02687">
    <property type="entry name" value="FtsX"/>
    <property type="match status" value="1"/>
</dbReference>
<reference evidence="8 9" key="1">
    <citation type="submission" date="2024-01" db="EMBL/GenBank/DDBJ databases">
        <title>Seven novel Bacillus-like species.</title>
        <authorList>
            <person name="Liu G."/>
        </authorList>
    </citation>
    <scope>NUCLEOTIDE SEQUENCE [LARGE SCALE GENOMIC DNA]</scope>
    <source>
        <strain evidence="8 9">FJAT-51639</strain>
    </source>
</reference>
<keyword evidence="4 6" id="KW-1133">Transmembrane helix</keyword>
<feature type="domain" description="ABC3 transporter permease C-terminal" evidence="7">
    <location>
        <begin position="59"/>
        <end position="178"/>
    </location>
</feature>
<gene>
    <name evidence="8" type="ORF">WAZ07_06575</name>
</gene>
<dbReference type="PIRSF" id="PIRSF018968">
    <property type="entry name" value="ABC_permease_BceB"/>
    <property type="match status" value="1"/>
</dbReference>
<feature type="transmembrane region" description="Helical" evidence="6">
    <location>
        <begin position="591"/>
        <end position="608"/>
    </location>
</feature>
<proteinExistence type="inferred from homology"/>
<dbReference type="InterPro" id="IPR052536">
    <property type="entry name" value="ABC-4_Integral_Memb_Prot"/>
</dbReference>
<dbReference type="PANTHER" id="PTHR46795">
    <property type="entry name" value="ABC TRANSPORTER PERMEASE-RELATED-RELATED"/>
    <property type="match status" value="1"/>
</dbReference>
<feature type="transmembrane region" description="Helical" evidence="6">
    <location>
        <begin position="230"/>
        <end position="252"/>
    </location>
</feature>
<evidence type="ECO:0000256" key="3">
    <source>
        <dbReference type="ARBA" id="ARBA00022692"/>
    </source>
</evidence>
<dbReference type="InterPro" id="IPR003838">
    <property type="entry name" value="ABC3_permease_C"/>
</dbReference>
<dbReference type="InterPro" id="IPR027022">
    <property type="entry name" value="ABC_permease_BceB-typ"/>
</dbReference>
<evidence type="ECO:0000256" key="5">
    <source>
        <dbReference type="ARBA" id="ARBA00023136"/>
    </source>
</evidence>
<feature type="transmembrane region" description="Helical" evidence="6">
    <location>
        <begin position="147"/>
        <end position="170"/>
    </location>
</feature>
<evidence type="ECO:0000259" key="7">
    <source>
        <dbReference type="Pfam" id="PF02687"/>
    </source>
</evidence>
<organism evidence="8 9">
    <name type="scientific">Bacillus bruguierae</name>
    <dbReference type="NCBI Taxonomy" id="3127667"/>
    <lineage>
        <taxon>Bacteria</taxon>
        <taxon>Bacillati</taxon>
        <taxon>Bacillota</taxon>
        <taxon>Bacilli</taxon>
        <taxon>Bacillales</taxon>
        <taxon>Bacillaceae</taxon>
        <taxon>Bacillus</taxon>
    </lineage>
</organism>
<keyword evidence="9" id="KW-1185">Reference proteome</keyword>